<gene>
    <name evidence="1" type="ORF">Cygsa01_00164</name>
</gene>
<reference evidence="1" key="1">
    <citation type="journal article" date="2024" name="J. Gen. Virol.">
        <title>Novel phages of Pseudomonas syringae unveil numerous potential auxiliary metabolic genes.</title>
        <authorList>
            <person name="Feltin C."/>
            <person name="Garneau J.R."/>
            <person name="Morris C.E."/>
            <person name="Berard A."/>
            <person name="Torres-Barcelo C."/>
        </authorList>
    </citation>
    <scope>NUCLEOTIDE SEQUENCE</scope>
</reference>
<name>A0AAU6W3H8_9VIRU</name>
<sequence length="432" mass="46146">MADDRSFYDNIYDNLSPGAQGVADSVTGGISDAASGLTDYFSGARDAATGPYAVGSSRTLGPLDEFINHVKKYGVSRPNRFRITIPLPAHVSEKIDIGGQETAQEGLVSTAVKIVTVTSVSGGREDAARSLQIMCQVASFPGTNVDTAELKAGGKPRKFAYGLSYDTADFAFLVSNDMREKKIFDYWIKTIVDAKTGAVGFYDDYIVDVTIEQMDEWGRVTHTLKLEEAYPTVVTPMELDMGSTNTAAMLRTSFVYRRQLLGEDDIVGKSATGLPETADKSLFDQVLDNFAPVQIIKNIANGNITGAVNQAAELYMDYKTGNFSGAAASIYKSISDVSRKFTGLGARELETIYGVIKGDIAKNGKISVSDKAELLRVISGVTGAVQKVGGPQTSYKKVASGEMVSAKATADAYAGLDQQDLLLINPDTGVTA</sequence>
<protein>
    <submittedName>
        <fullName evidence="1">Uncharacterized protein</fullName>
    </submittedName>
</protein>
<proteinExistence type="predicted"/>
<dbReference type="EMBL" id="PP179332">
    <property type="protein sequence ID" value="XAI71210.1"/>
    <property type="molecule type" value="Genomic_DNA"/>
</dbReference>
<accession>A0AAU6W3H8</accession>
<evidence type="ECO:0000313" key="1">
    <source>
        <dbReference type="EMBL" id="XAI71210.1"/>
    </source>
</evidence>
<organism evidence="1">
    <name type="scientific">Pseudomonas phage Cygsa01</name>
    <dbReference type="NCBI Taxonomy" id="3138529"/>
    <lineage>
        <taxon>Viruses</taxon>
    </lineage>
</organism>